<keyword evidence="2" id="KW-1185">Reference proteome</keyword>
<dbReference type="EMBL" id="JACSEA010000002">
    <property type="protein sequence ID" value="KAF7408569.1"/>
    <property type="molecule type" value="Genomic_DNA"/>
</dbReference>
<dbReference type="AlphaFoldDB" id="A0A836V219"/>
<accession>A0A836V219</accession>
<proteinExistence type="predicted"/>
<evidence type="ECO:0000313" key="1">
    <source>
        <dbReference type="EMBL" id="KAF7408569.1"/>
    </source>
</evidence>
<dbReference type="Proteomes" id="UP000614350">
    <property type="component" value="Unassembled WGS sequence"/>
</dbReference>
<gene>
    <name evidence="1" type="ORF">HZH66_003106</name>
</gene>
<evidence type="ECO:0000313" key="2">
    <source>
        <dbReference type="Proteomes" id="UP000614350"/>
    </source>
</evidence>
<reference evidence="1" key="1">
    <citation type="journal article" date="2020" name="G3 (Bethesda)">
        <title>High-Quality Assemblies for Three Invasive Social Wasps from the &lt;i&gt;Vespula&lt;/i&gt; Genus.</title>
        <authorList>
            <person name="Harrop T.W.R."/>
            <person name="Guhlin J."/>
            <person name="McLaughlin G.M."/>
            <person name="Permina E."/>
            <person name="Stockwell P."/>
            <person name="Gilligan J."/>
            <person name="Le Lec M.F."/>
            <person name="Gruber M.A.M."/>
            <person name="Quinn O."/>
            <person name="Lovegrove M."/>
            <person name="Duncan E.J."/>
            <person name="Remnant E.J."/>
            <person name="Van Eeckhoven J."/>
            <person name="Graham B."/>
            <person name="Knapp R.A."/>
            <person name="Langford K.W."/>
            <person name="Kronenberg Z."/>
            <person name="Press M.O."/>
            <person name="Eacker S.M."/>
            <person name="Wilson-Rankin E.E."/>
            <person name="Purcell J."/>
            <person name="Lester P.J."/>
            <person name="Dearden P.K."/>
        </authorList>
    </citation>
    <scope>NUCLEOTIDE SEQUENCE</scope>
    <source>
        <strain evidence="1">Marl-1</strain>
    </source>
</reference>
<protein>
    <submittedName>
        <fullName evidence="1">Uncharacterized protein</fullName>
    </submittedName>
</protein>
<name>A0A836V219_VESVU</name>
<comment type="caution">
    <text evidence="1">The sequence shown here is derived from an EMBL/GenBank/DDBJ whole genome shotgun (WGS) entry which is preliminary data.</text>
</comment>
<organism evidence="1 2">
    <name type="scientific">Vespula vulgaris</name>
    <name type="common">Yellow jacket</name>
    <name type="synonym">Wasp</name>
    <dbReference type="NCBI Taxonomy" id="7454"/>
    <lineage>
        <taxon>Eukaryota</taxon>
        <taxon>Metazoa</taxon>
        <taxon>Ecdysozoa</taxon>
        <taxon>Arthropoda</taxon>
        <taxon>Hexapoda</taxon>
        <taxon>Insecta</taxon>
        <taxon>Pterygota</taxon>
        <taxon>Neoptera</taxon>
        <taxon>Endopterygota</taxon>
        <taxon>Hymenoptera</taxon>
        <taxon>Apocrita</taxon>
        <taxon>Aculeata</taxon>
        <taxon>Vespoidea</taxon>
        <taxon>Vespidae</taxon>
        <taxon>Vespinae</taxon>
        <taxon>Vespula</taxon>
    </lineage>
</organism>
<sequence>MMMGSPGEQRPRESFPRESLELVEDFFLFAPSWDPKARFYGERSRRLEEPSTSASENSWRLYLRISSGHCDFVRCSTQTA</sequence>